<accession>A0ABU6RPY0</accession>
<dbReference type="EMBL" id="JASCZI010031182">
    <property type="protein sequence ID" value="MED6126171.1"/>
    <property type="molecule type" value="Genomic_DNA"/>
</dbReference>
<keyword evidence="3" id="KW-1185">Reference proteome</keyword>
<evidence type="ECO:0000313" key="3">
    <source>
        <dbReference type="Proteomes" id="UP001341840"/>
    </source>
</evidence>
<gene>
    <name evidence="2" type="ORF">PIB30_075735</name>
</gene>
<protein>
    <submittedName>
        <fullName evidence="2">Uncharacterized protein</fullName>
    </submittedName>
</protein>
<proteinExistence type="predicted"/>
<feature type="region of interest" description="Disordered" evidence="1">
    <location>
        <begin position="17"/>
        <end position="44"/>
    </location>
</feature>
<organism evidence="2 3">
    <name type="scientific">Stylosanthes scabra</name>
    <dbReference type="NCBI Taxonomy" id="79078"/>
    <lineage>
        <taxon>Eukaryota</taxon>
        <taxon>Viridiplantae</taxon>
        <taxon>Streptophyta</taxon>
        <taxon>Embryophyta</taxon>
        <taxon>Tracheophyta</taxon>
        <taxon>Spermatophyta</taxon>
        <taxon>Magnoliopsida</taxon>
        <taxon>eudicotyledons</taxon>
        <taxon>Gunneridae</taxon>
        <taxon>Pentapetalae</taxon>
        <taxon>rosids</taxon>
        <taxon>fabids</taxon>
        <taxon>Fabales</taxon>
        <taxon>Fabaceae</taxon>
        <taxon>Papilionoideae</taxon>
        <taxon>50 kb inversion clade</taxon>
        <taxon>dalbergioids sensu lato</taxon>
        <taxon>Dalbergieae</taxon>
        <taxon>Pterocarpus clade</taxon>
        <taxon>Stylosanthes</taxon>
    </lineage>
</organism>
<sequence>MVGVAAMVEDEAVTKDDRTAKVETKSSGVLETTDRSIGSGGGDPRRIGAAFHWDRVEARTRTEQEKAVAGVHINVVGETVPGSGGGVQRKERQLCSVFSTKNVSAKASPELVVLTPLQNLGFQGVFQAQAKYDLDQNVFERELKFFFQTQSDTIKGGR</sequence>
<evidence type="ECO:0000256" key="1">
    <source>
        <dbReference type="SAM" id="MobiDB-lite"/>
    </source>
</evidence>
<reference evidence="2 3" key="1">
    <citation type="journal article" date="2023" name="Plants (Basel)">
        <title>Bridging the Gap: Combining Genomics and Transcriptomics Approaches to Understand Stylosanthes scabra, an Orphan Legume from the Brazilian Caatinga.</title>
        <authorList>
            <person name="Ferreira-Neto J.R.C."/>
            <person name="da Silva M.D."/>
            <person name="Binneck E."/>
            <person name="de Melo N.F."/>
            <person name="da Silva R.H."/>
            <person name="de Melo A.L.T.M."/>
            <person name="Pandolfi V."/>
            <person name="Bustamante F.O."/>
            <person name="Brasileiro-Vidal A.C."/>
            <person name="Benko-Iseppon A.M."/>
        </authorList>
    </citation>
    <scope>NUCLEOTIDE SEQUENCE [LARGE SCALE GENOMIC DNA]</scope>
    <source>
        <tissue evidence="2">Leaves</tissue>
    </source>
</reference>
<name>A0ABU6RPY0_9FABA</name>
<evidence type="ECO:0000313" key="2">
    <source>
        <dbReference type="EMBL" id="MED6126171.1"/>
    </source>
</evidence>
<dbReference type="Proteomes" id="UP001341840">
    <property type="component" value="Unassembled WGS sequence"/>
</dbReference>
<comment type="caution">
    <text evidence="2">The sequence shown here is derived from an EMBL/GenBank/DDBJ whole genome shotgun (WGS) entry which is preliminary data.</text>
</comment>